<evidence type="ECO:0000256" key="1">
    <source>
        <dbReference type="SAM" id="SignalP"/>
    </source>
</evidence>
<dbReference type="EMBL" id="JAABOO010000001">
    <property type="protein sequence ID" value="NER12957.1"/>
    <property type="molecule type" value="Genomic_DNA"/>
</dbReference>
<feature type="signal peptide" evidence="1">
    <location>
        <begin position="1"/>
        <end position="20"/>
    </location>
</feature>
<proteinExistence type="predicted"/>
<dbReference type="AlphaFoldDB" id="A0A6P0UJ04"/>
<dbReference type="Proteomes" id="UP000468581">
    <property type="component" value="Unassembled WGS sequence"/>
</dbReference>
<evidence type="ECO:0000313" key="2">
    <source>
        <dbReference type="EMBL" id="NER12957.1"/>
    </source>
</evidence>
<keyword evidence="1" id="KW-0732">Signal</keyword>
<accession>A0A6P0UJ04</accession>
<sequence length="95" mass="10273">MKRFFFLMILFGLLTSFTDAGPNTNDMSSTEIKSLISNNIGDQITPDEDCTLSIKIYVPTQSGIIGVGLSITADTCEEAREGIGDAINGFISEIF</sequence>
<name>A0A6P0UJ04_9FLAO</name>
<dbReference type="RefSeq" id="WP_163605962.1">
    <property type="nucleotide sequence ID" value="NZ_JAABOO010000001.1"/>
</dbReference>
<evidence type="ECO:0000313" key="3">
    <source>
        <dbReference type="Proteomes" id="UP000468581"/>
    </source>
</evidence>
<keyword evidence="3" id="KW-1185">Reference proteome</keyword>
<gene>
    <name evidence="2" type="ORF">GWK08_05870</name>
</gene>
<protein>
    <submittedName>
        <fullName evidence="2">Uncharacterized protein</fullName>
    </submittedName>
</protein>
<reference evidence="2 3" key="1">
    <citation type="submission" date="2020-01" db="EMBL/GenBank/DDBJ databases">
        <title>Leptobacterium flavescens.</title>
        <authorList>
            <person name="Wang G."/>
        </authorList>
    </citation>
    <scope>NUCLEOTIDE SEQUENCE [LARGE SCALE GENOMIC DNA]</scope>
    <source>
        <strain evidence="2 3">KCTC 22160</strain>
    </source>
</reference>
<comment type="caution">
    <text evidence="2">The sequence shown here is derived from an EMBL/GenBank/DDBJ whole genome shotgun (WGS) entry which is preliminary data.</text>
</comment>
<feature type="chain" id="PRO_5026972328" evidence="1">
    <location>
        <begin position="21"/>
        <end position="95"/>
    </location>
</feature>
<organism evidence="2 3">
    <name type="scientific">Leptobacterium flavescens</name>
    <dbReference type="NCBI Taxonomy" id="472055"/>
    <lineage>
        <taxon>Bacteria</taxon>
        <taxon>Pseudomonadati</taxon>
        <taxon>Bacteroidota</taxon>
        <taxon>Flavobacteriia</taxon>
        <taxon>Flavobacteriales</taxon>
        <taxon>Flavobacteriaceae</taxon>
        <taxon>Leptobacterium</taxon>
    </lineage>
</organism>